<reference evidence="3 4" key="1">
    <citation type="journal article" date="2007" name="Nature">
        <title>Genome of the marsupial Monodelphis domestica reveals innovation in non-coding sequences.</title>
        <authorList>
            <person name="Mikkelsen T.S."/>
            <person name="Wakefield M.J."/>
            <person name="Aken B."/>
            <person name="Amemiya C.T."/>
            <person name="Chang J.L."/>
            <person name="Duke S."/>
            <person name="Garber M."/>
            <person name="Gentles A.J."/>
            <person name="Goodstadt L."/>
            <person name="Heger A."/>
            <person name="Jurka J."/>
            <person name="Kamal M."/>
            <person name="Mauceli E."/>
            <person name="Searle S.M."/>
            <person name="Sharpe T."/>
            <person name="Baker M.L."/>
            <person name="Batzer M.A."/>
            <person name="Benos P.V."/>
            <person name="Belov K."/>
            <person name="Clamp M."/>
            <person name="Cook A."/>
            <person name="Cuff J."/>
            <person name="Das R."/>
            <person name="Davidow L."/>
            <person name="Deakin J.E."/>
            <person name="Fazzari M.J."/>
            <person name="Glass J.L."/>
            <person name="Grabherr M."/>
            <person name="Greally J.M."/>
            <person name="Gu W."/>
            <person name="Hore T.A."/>
            <person name="Huttley G.A."/>
            <person name="Kleber M."/>
            <person name="Jirtle R.L."/>
            <person name="Koina E."/>
            <person name="Lee J.T."/>
            <person name="Mahony S."/>
            <person name="Marra M.A."/>
            <person name="Miller R.D."/>
            <person name="Nicholls R.D."/>
            <person name="Oda M."/>
            <person name="Papenfuss A.T."/>
            <person name="Parra Z.E."/>
            <person name="Pollock D.D."/>
            <person name="Ray D.A."/>
            <person name="Schein J.E."/>
            <person name="Speed T.P."/>
            <person name="Thompson K."/>
            <person name="VandeBerg J.L."/>
            <person name="Wade C.M."/>
            <person name="Walker J.A."/>
            <person name="Waters P.D."/>
            <person name="Webber C."/>
            <person name="Weidman J.R."/>
            <person name="Xie X."/>
            <person name="Zody M.C."/>
            <person name="Baldwin J."/>
            <person name="Abdouelleil A."/>
            <person name="Abdulkadir J."/>
            <person name="Abebe A."/>
            <person name="Abera B."/>
            <person name="Abreu J."/>
            <person name="Acer S.C."/>
            <person name="Aftuck L."/>
            <person name="Alexander A."/>
            <person name="An P."/>
            <person name="Anderson E."/>
            <person name="Anderson S."/>
            <person name="Arachi H."/>
            <person name="Azer M."/>
            <person name="Bachantsang P."/>
            <person name="Barry A."/>
            <person name="Bayul T."/>
            <person name="Berlin A."/>
            <person name="Bessette D."/>
            <person name="Bloom T."/>
            <person name="Bloom T."/>
            <person name="Boguslavskiy L."/>
            <person name="Bonnet C."/>
            <person name="Boukhgalter B."/>
            <person name="Bourzgui I."/>
            <person name="Brown A."/>
            <person name="Cahill P."/>
            <person name="Channer S."/>
            <person name="Cheshatsang Y."/>
            <person name="Chuda L."/>
            <person name="Citroen M."/>
            <person name="Collymore A."/>
            <person name="Cooke P."/>
            <person name="Costello M."/>
            <person name="D'Aco K."/>
            <person name="Daza R."/>
            <person name="De Haan G."/>
            <person name="DeGray S."/>
            <person name="DeMaso C."/>
            <person name="Dhargay N."/>
            <person name="Dooley K."/>
            <person name="Dooley E."/>
            <person name="Doricent M."/>
            <person name="Dorje P."/>
            <person name="Dorjee K."/>
            <person name="Dupes A."/>
            <person name="Elong R."/>
            <person name="Falk J."/>
            <person name="Farina A."/>
            <person name="Faro S."/>
            <person name="Ferguson D."/>
            <person name="Fisher S."/>
            <person name="Foley C.D."/>
            <person name="Franke A."/>
            <person name="Friedrich D."/>
            <person name="Gadbois L."/>
            <person name="Gearin G."/>
            <person name="Gearin C.R."/>
            <person name="Giannoukos G."/>
            <person name="Goode T."/>
            <person name="Graham J."/>
            <person name="Grandbois E."/>
            <person name="Grewal S."/>
            <person name="Gyaltsen K."/>
            <person name="Hafez N."/>
            <person name="Hagos B."/>
            <person name="Hall J."/>
            <person name="Henson C."/>
            <person name="Hollinger A."/>
            <person name="Honan T."/>
            <person name="Huard M.D."/>
            <person name="Hughes L."/>
            <person name="Hurhula B."/>
            <person name="Husby M.E."/>
            <person name="Kamat A."/>
            <person name="Kanga B."/>
            <person name="Kashin S."/>
            <person name="Khazanovich D."/>
            <person name="Kisner P."/>
            <person name="Lance K."/>
            <person name="Lara M."/>
            <person name="Lee W."/>
            <person name="Lennon N."/>
            <person name="Letendre F."/>
            <person name="LeVine R."/>
            <person name="Lipovsky A."/>
            <person name="Liu X."/>
            <person name="Liu J."/>
            <person name="Liu S."/>
            <person name="Lokyitsang T."/>
            <person name="Lokyitsang Y."/>
            <person name="Lubonja R."/>
            <person name="Lui A."/>
            <person name="MacDonald P."/>
            <person name="Magnisalis V."/>
            <person name="Maru K."/>
            <person name="Matthews C."/>
            <person name="McCusker W."/>
            <person name="McDonough S."/>
            <person name="Mehta T."/>
            <person name="Meldrim J."/>
            <person name="Meneus L."/>
            <person name="Mihai O."/>
            <person name="Mihalev A."/>
            <person name="Mihova T."/>
            <person name="Mittelman R."/>
            <person name="Mlenga V."/>
            <person name="Montmayeur A."/>
            <person name="Mulrain L."/>
            <person name="Navidi A."/>
            <person name="Naylor J."/>
            <person name="Negash T."/>
            <person name="Nguyen T."/>
            <person name="Nguyen N."/>
            <person name="Nicol R."/>
            <person name="Norbu C."/>
            <person name="Norbu N."/>
            <person name="Novod N."/>
            <person name="O'Neill B."/>
            <person name="Osman S."/>
            <person name="Markiewicz E."/>
            <person name="Oyono O.L."/>
            <person name="Patti C."/>
            <person name="Phunkhang P."/>
            <person name="Pierre F."/>
            <person name="Priest M."/>
            <person name="Raghuraman S."/>
            <person name="Rege F."/>
            <person name="Reyes R."/>
            <person name="Rise C."/>
            <person name="Rogov P."/>
            <person name="Ross K."/>
            <person name="Ryan E."/>
            <person name="Settipalli S."/>
            <person name="Shea T."/>
            <person name="Sherpa N."/>
            <person name="Shi L."/>
            <person name="Shih D."/>
            <person name="Sparrow T."/>
            <person name="Spaulding J."/>
            <person name="Stalker J."/>
            <person name="Stange-Thomann N."/>
            <person name="Stavropoulos S."/>
            <person name="Stone C."/>
            <person name="Strader C."/>
            <person name="Tesfaye S."/>
            <person name="Thomson T."/>
            <person name="Thoulutsang Y."/>
            <person name="Thoulutsang D."/>
            <person name="Topham K."/>
            <person name="Topping I."/>
            <person name="Tsamla T."/>
            <person name="Vassiliev H."/>
            <person name="Vo A."/>
            <person name="Wangchuk T."/>
            <person name="Wangdi T."/>
            <person name="Weiand M."/>
            <person name="Wilkinson J."/>
            <person name="Wilson A."/>
            <person name="Yadav S."/>
            <person name="Young G."/>
            <person name="Yu Q."/>
            <person name="Zembek L."/>
            <person name="Zhong D."/>
            <person name="Zimmer A."/>
            <person name="Zwirko Z."/>
            <person name="Jaffe D.B."/>
            <person name="Alvarez P."/>
            <person name="Brockman W."/>
            <person name="Butler J."/>
            <person name="Chin C."/>
            <person name="Gnerre S."/>
            <person name="MacCallum I."/>
            <person name="Graves J.A."/>
            <person name="Ponting C.P."/>
            <person name="Breen M."/>
            <person name="Samollow P.B."/>
            <person name="Lander E.S."/>
            <person name="Lindblad-Toh K."/>
        </authorList>
    </citation>
    <scope>NUCLEOTIDE SEQUENCE [LARGE SCALE GENOMIC DNA]</scope>
</reference>
<accession>A0A5F8HIN0</accession>
<dbReference type="GeneTree" id="ENSGT00940000166801"/>
<feature type="region of interest" description="Disordered" evidence="1">
    <location>
        <begin position="276"/>
        <end position="310"/>
    </location>
</feature>
<dbReference type="FunFam" id="3.90.1140.10:FF:000025">
    <property type="entry name" value="Uncharacterized protein"/>
    <property type="match status" value="1"/>
</dbReference>
<dbReference type="Gene3D" id="3.90.1140.10">
    <property type="entry name" value="Cyclic phosphodiesterase"/>
    <property type="match status" value="1"/>
</dbReference>
<dbReference type="InterPro" id="IPR019510">
    <property type="entry name" value="AKAP7-like_phosphoesterase"/>
</dbReference>
<feature type="compositionally biased region" description="Basic and acidic residues" evidence="1">
    <location>
        <begin position="576"/>
        <end position="590"/>
    </location>
</feature>
<dbReference type="PANTHER" id="PTHR15934:SF4">
    <property type="entry name" value="A-KINASE ANCHOR PROTEIN 7-LIKE PHOSPHOESTERASE DOMAIN-CONTAINING PROTEIN"/>
    <property type="match status" value="1"/>
</dbReference>
<feature type="domain" description="A-kinase anchor protein 7-like phosphoesterase" evidence="2">
    <location>
        <begin position="701"/>
        <end position="898"/>
    </location>
</feature>
<dbReference type="AlphaFoldDB" id="A0A5F8HIN0"/>
<keyword evidence="4" id="KW-1185">Reference proteome</keyword>
<feature type="region of interest" description="Disordered" evidence="1">
    <location>
        <begin position="419"/>
        <end position="461"/>
    </location>
</feature>
<dbReference type="Proteomes" id="UP000002280">
    <property type="component" value="Chromosome 3"/>
</dbReference>
<feature type="compositionally biased region" description="Polar residues" evidence="1">
    <location>
        <begin position="651"/>
        <end position="666"/>
    </location>
</feature>
<gene>
    <name evidence="3" type="primary">LOC103098366</name>
</gene>
<evidence type="ECO:0000313" key="3">
    <source>
        <dbReference type="Ensembl" id="ENSMODP00000058988.1"/>
    </source>
</evidence>
<organism evidence="3 4">
    <name type="scientific">Monodelphis domestica</name>
    <name type="common">Gray short-tailed opossum</name>
    <dbReference type="NCBI Taxonomy" id="13616"/>
    <lineage>
        <taxon>Eukaryota</taxon>
        <taxon>Metazoa</taxon>
        <taxon>Chordata</taxon>
        <taxon>Craniata</taxon>
        <taxon>Vertebrata</taxon>
        <taxon>Euteleostomi</taxon>
        <taxon>Mammalia</taxon>
        <taxon>Metatheria</taxon>
        <taxon>Didelphimorphia</taxon>
        <taxon>Didelphidae</taxon>
        <taxon>Monodelphis</taxon>
    </lineage>
</organism>
<dbReference type="Pfam" id="PF10469">
    <property type="entry name" value="AKAP7_NLS"/>
    <property type="match status" value="1"/>
</dbReference>
<dbReference type="PANTHER" id="PTHR15934">
    <property type="entry name" value="RNA 2',3'-CYCLIC PHOSPHODIESTERASE"/>
    <property type="match status" value="1"/>
</dbReference>
<feature type="compositionally biased region" description="Basic and acidic residues" evidence="1">
    <location>
        <begin position="600"/>
        <end position="643"/>
    </location>
</feature>
<evidence type="ECO:0000313" key="4">
    <source>
        <dbReference type="Proteomes" id="UP000002280"/>
    </source>
</evidence>
<evidence type="ECO:0000259" key="2">
    <source>
        <dbReference type="Pfam" id="PF10469"/>
    </source>
</evidence>
<sequence>MSKAENFVLPFVDVDIREIFEIAIKAGFKSQKKRKEFWRRQQSYQKSKEKEQECQEEVLTEQAMMCLPKGNPTDQSSWSQDESPLTKAMQDQNHHDGLKVLKHQDHPQKEGIPQEMEARMQQYQGQKVRIQDRVELGQQPYEGERDEKRRELCCLQDQVLTKVLRGHQKIYSKVYFIQQQGQGEADITMNEQENPNQQEKKVEGYPVLPDLCNAKEGSAKEAEIAKCPIQDTPRVTEKGNQLNQIEVKLTQEESHHPGQSDIESEQIELCQESRLPENPHDSERLNETEPQVYDQDDLKTKQQKQVEGQSREPFSFLEKEVVKVMRLWQQWEINEVVKVMQEHHCSQVEEMQKVILQQWTEEEGSRGAKLQCGSRKKLGSLMQPQGRQIHEHSWGNWGQCQKKEEIIPLLPQQDGELSEVLSTETQLGREDKETMQQQNPNKEWPIQENEASELSQKESQVDEEPKVFQLEQQEENITGLTGISQILQVLKQQHQCQKEAILKVMRQQQTHQEEAIQKALGEQCQVQEVLKAMRQEWQSQMEAILETMELQEQFQAKAILKVMRQLGHQWKEDSRMIESDQDHHEKEMIKHGSKCQSTKELQDQREVDLKDPSDQHDNGAKEREQDQDQNLDRESITFKERTSQRGRLKHTQNNISKKTGQQIQNKADQRQELGEEENDNKVAEQNQEEEKKSKKHKRDSPNYFVAIPITNDQILDKIEDVQEFIYSKEPELLKALIPVQTMHITIIVAHLRTKQDVQKAISALEESKVRVEELLEGRRLNMTFHGIGQFSNQVIYVKMSGEQEQQLLSKIAEAVERSFQEMNIDITGSKDFRPHLTFLKLSKAPALRRKGFRKIHSELYKEYEDYPFGTEIFSQIDLCSMHKKKQESGYYHCECTISVAPGSTDS</sequence>
<feature type="compositionally biased region" description="Basic and acidic residues" evidence="1">
    <location>
        <begin position="276"/>
        <end position="287"/>
    </location>
</feature>
<dbReference type="InterPro" id="IPR052641">
    <property type="entry name" value="AKAP7_isoform_gamma"/>
</dbReference>
<dbReference type="SUPFAM" id="SSF55144">
    <property type="entry name" value="LigT-like"/>
    <property type="match status" value="1"/>
</dbReference>
<reference evidence="3" key="3">
    <citation type="submission" date="2025-09" db="UniProtKB">
        <authorList>
            <consortium name="Ensembl"/>
        </authorList>
    </citation>
    <scope>IDENTIFICATION</scope>
</reference>
<dbReference type="Bgee" id="ENSMODG00000027341">
    <property type="expression patterns" value="Expressed in spermatocyte and 4 other cell types or tissues"/>
</dbReference>
<evidence type="ECO:0000256" key="1">
    <source>
        <dbReference type="SAM" id="MobiDB-lite"/>
    </source>
</evidence>
<proteinExistence type="predicted"/>
<feature type="region of interest" description="Disordered" evidence="1">
    <location>
        <begin position="576"/>
        <end position="699"/>
    </location>
</feature>
<dbReference type="Ensembl" id="ENSMODT00000081297.1">
    <property type="protein sequence ID" value="ENSMODP00000058988.1"/>
    <property type="gene ID" value="ENSMODG00000027341.2"/>
</dbReference>
<protein>
    <submittedName>
        <fullName evidence="3">Putative leucine-rich repeat-containing protein DDB_G0290503</fullName>
    </submittedName>
</protein>
<name>A0A5F8HIN0_MONDO</name>
<reference evidence="3" key="2">
    <citation type="submission" date="2025-08" db="UniProtKB">
        <authorList>
            <consortium name="Ensembl"/>
        </authorList>
    </citation>
    <scope>IDENTIFICATION</scope>
</reference>
<dbReference type="InterPro" id="IPR009097">
    <property type="entry name" value="Cyclic_Pdiesterase"/>
</dbReference>